<dbReference type="EMBL" id="JANBUL010000031">
    <property type="protein sequence ID" value="KAJ2784197.1"/>
    <property type="molecule type" value="Genomic_DNA"/>
</dbReference>
<evidence type="ECO:0000256" key="1">
    <source>
        <dbReference type="ARBA" id="ARBA00006432"/>
    </source>
</evidence>
<evidence type="ECO:0000313" key="4">
    <source>
        <dbReference type="EMBL" id="KAJ2784197.1"/>
    </source>
</evidence>
<dbReference type="OrthoDB" id="1935670at2759"/>
<dbReference type="AlphaFoldDB" id="A0A9W8HIM9"/>
<dbReference type="Gene3D" id="3.40.50.12780">
    <property type="entry name" value="N-terminal domain of ligase-like"/>
    <property type="match status" value="2"/>
</dbReference>
<comment type="caution">
    <text evidence="4">The sequence shown here is derived from an EMBL/GenBank/DDBJ whole genome shotgun (WGS) entry which is preliminary data.</text>
</comment>
<feature type="region of interest" description="Disordered" evidence="3">
    <location>
        <begin position="276"/>
        <end position="344"/>
    </location>
</feature>
<proteinExistence type="inferred from homology"/>
<gene>
    <name evidence="4" type="ORF">H4R18_001252</name>
</gene>
<feature type="region of interest" description="Disordered" evidence="3">
    <location>
        <begin position="1"/>
        <end position="54"/>
    </location>
</feature>
<sequence>MAPALPRPSTSSGSGRRSRQRSPDIRRRRRRLQADDDDDDGHRQQDAEAHGLPEYLRERHARLGHGPGLPLLIDAETGHTFTFSAIYRCAAALAENLCTRLEASAGDSIAILSESNVNIPIVTIAAWMARISVVVLPPDVSEGELRELVVQTHLPRVLFVSRALLAIGQQALGGFVSRASGGAQPHFVVLDAADGSGRSSIDAAGSGGGAAAVWGIQSMYTPYPPGAPVPEAPPFSRSEAEARTAAIYFHYPRDGSRTPVDPSHLSHANVIAQYSSSLRRSPSLPSRQSPPARGSAGQLVRPSTPHVPHQRSPVRRPGNNSNSPHDDSGGGGGGGVGGGEEGEEEDNVHGVAFVVLRMHWAYRLHRTVLNIFCLGARYVVARSFDPPVFARAVRRYSIVCAELTFAEIDALLDHLALLAAEAPQQQQDSAAAADASSTTDDALLSTLRFVFTESLQAETELAPRMARLLPRVSIVRTRLGSYVEPPARP</sequence>
<dbReference type="SUPFAM" id="SSF56801">
    <property type="entry name" value="Acetyl-CoA synthetase-like"/>
    <property type="match status" value="1"/>
</dbReference>
<evidence type="ECO:0000256" key="2">
    <source>
        <dbReference type="ARBA" id="ARBA00022598"/>
    </source>
</evidence>
<evidence type="ECO:0008006" key="6">
    <source>
        <dbReference type="Google" id="ProtNLM"/>
    </source>
</evidence>
<protein>
    <recommendedName>
        <fullName evidence="6">AMP-dependent synthetase/ligase domain-containing protein</fullName>
    </recommendedName>
</protein>
<dbReference type="Proteomes" id="UP001140217">
    <property type="component" value="Unassembled WGS sequence"/>
</dbReference>
<accession>A0A9W8HIM9</accession>
<feature type="compositionally biased region" description="Basic and acidic residues" evidence="3">
    <location>
        <begin position="40"/>
        <end position="54"/>
    </location>
</feature>
<comment type="similarity">
    <text evidence="1">Belongs to the ATP-dependent AMP-binding enzyme family.</text>
</comment>
<dbReference type="PANTHER" id="PTHR24096">
    <property type="entry name" value="LONG-CHAIN-FATTY-ACID--COA LIGASE"/>
    <property type="match status" value="1"/>
</dbReference>
<evidence type="ECO:0000256" key="3">
    <source>
        <dbReference type="SAM" id="MobiDB-lite"/>
    </source>
</evidence>
<dbReference type="InterPro" id="IPR042099">
    <property type="entry name" value="ANL_N_sf"/>
</dbReference>
<evidence type="ECO:0000313" key="5">
    <source>
        <dbReference type="Proteomes" id="UP001140217"/>
    </source>
</evidence>
<feature type="compositionally biased region" description="Basic residues" evidence="3">
    <location>
        <begin position="16"/>
        <end position="31"/>
    </location>
</feature>
<feature type="compositionally biased region" description="Gly residues" evidence="3">
    <location>
        <begin position="329"/>
        <end position="339"/>
    </location>
</feature>
<organism evidence="4 5">
    <name type="scientific">Coemansia javaensis</name>
    <dbReference type="NCBI Taxonomy" id="2761396"/>
    <lineage>
        <taxon>Eukaryota</taxon>
        <taxon>Fungi</taxon>
        <taxon>Fungi incertae sedis</taxon>
        <taxon>Zoopagomycota</taxon>
        <taxon>Kickxellomycotina</taxon>
        <taxon>Kickxellomycetes</taxon>
        <taxon>Kickxellales</taxon>
        <taxon>Kickxellaceae</taxon>
        <taxon>Coemansia</taxon>
    </lineage>
</organism>
<dbReference type="PANTHER" id="PTHR24096:SF149">
    <property type="entry name" value="AMP-BINDING DOMAIN-CONTAINING PROTEIN-RELATED"/>
    <property type="match status" value="1"/>
</dbReference>
<feature type="compositionally biased region" description="Low complexity" evidence="3">
    <location>
        <begin position="276"/>
        <end position="293"/>
    </location>
</feature>
<keyword evidence="2" id="KW-0436">Ligase</keyword>
<name>A0A9W8HIM9_9FUNG</name>
<dbReference type="GO" id="GO:0016405">
    <property type="term" value="F:CoA-ligase activity"/>
    <property type="evidence" value="ECO:0007669"/>
    <property type="project" value="TreeGrafter"/>
</dbReference>
<keyword evidence="5" id="KW-1185">Reference proteome</keyword>
<reference evidence="4" key="1">
    <citation type="submission" date="2022-07" db="EMBL/GenBank/DDBJ databases">
        <title>Phylogenomic reconstructions and comparative analyses of Kickxellomycotina fungi.</title>
        <authorList>
            <person name="Reynolds N.K."/>
            <person name="Stajich J.E."/>
            <person name="Barry K."/>
            <person name="Grigoriev I.V."/>
            <person name="Crous P."/>
            <person name="Smith M.E."/>
        </authorList>
    </citation>
    <scope>NUCLEOTIDE SEQUENCE</scope>
    <source>
        <strain evidence="4">NBRC 105414</strain>
    </source>
</reference>